<feature type="domain" description="PLD phosphodiesterase" evidence="1">
    <location>
        <begin position="214"/>
        <end position="241"/>
    </location>
</feature>
<dbReference type="KEGG" id="vvy:VV1159"/>
<dbReference type="HOGENOM" id="CLU_026287_0_0_6"/>
<name>Q7MMB3_VIBVY</name>
<dbReference type="SUPFAM" id="SSF56024">
    <property type="entry name" value="Phospholipase D/nuclease"/>
    <property type="match status" value="2"/>
</dbReference>
<dbReference type="SMART" id="SM00155">
    <property type="entry name" value="PLDc"/>
    <property type="match status" value="2"/>
</dbReference>
<dbReference type="InterPro" id="IPR001736">
    <property type="entry name" value="PLipase_D/transphosphatidylase"/>
</dbReference>
<protein>
    <recommendedName>
        <fullName evidence="1">PLD phosphodiesterase domain-containing protein</fullName>
    </recommendedName>
</protein>
<dbReference type="Gene3D" id="3.30.870.10">
    <property type="entry name" value="Endonuclease Chain A"/>
    <property type="match status" value="2"/>
</dbReference>
<dbReference type="EMBL" id="BA000037">
    <property type="protein sequence ID" value="BAC93923.1"/>
    <property type="molecule type" value="Genomic_DNA"/>
</dbReference>
<dbReference type="PANTHER" id="PTHR21248">
    <property type="entry name" value="CARDIOLIPIN SYNTHASE"/>
    <property type="match status" value="1"/>
</dbReference>
<sequence length="554" mass="63342">MIKRCATHLGRIVSPSNIVSFTGFKPHATCMPAVPLPKYLKNPFFGLGPLRTFIHKALTYCSVMLLCACTSFENHSPFDKQPSYQLGYQADSRLSAYLNHHPQDRENLTAFFPLDKGHDALLARLALIEAADKTLDLQYYIFRNDETGQLLTWRLFEAAQRGVRVRILLDDMQKRNDEGLARLSAHPNIQIRLFNPHQYRTARTLAMASDFSRLNRRMHNKSLTADSVVAIVGGRNIGNEYFSVNSPVEFGDFDLMLYGNSVEQTAEQFDLYWNSLHAVPIEWLTDNPIPVTEEELQAWLKETQLEQKFTQGRYDFTQLQLYQQFTDKSLVWYWGKGQVWYDLPDKVDTQEQQLADNLTSLLRTVKDSLVLISPYFVPTERGTQALVEAAQRGVEITIVTNSLASNDVFAVHGWYAKYRQDLVEAGIQLWETKASARIDSKWSFTGSSRSSLHAKVLLIDHRLLFAGSMNWDPRSALLNTEMAAVIEHPDYVQSSEAKLPMGLETNAYQVRMKNGEVAWFDHQSQVWFDSEPEATVWRKIGAWFAGILPIEEQL</sequence>
<dbReference type="GO" id="GO:0032049">
    <property type="term" value="P:cardiolipin biosynthetic process"/>
    <property type="evidence" value="ECO:0007669"/>
    <property type="project" value="UniProtKB-ARBA"/>
</dbReference>
<reference evidence="2 3" key="1">
    <citation type="journal article" date="2003" name="Genome Res.">
        <title>Comparative genome analysis of Vibrio vulnificus, a marine pathogen.</title>
        <authorList>
            <person name="Chen C.Y."/>
            <person name="Wu K.M."/>
            <person name="Chang Y.C."/>
            <person name="Chang C.H."/>
            <person name="Tsai H.C."/>
            <person name="Liao T.L."/>
            <person name="Liu Y.M."/>
            <person name="Chen H.J."/>
            <person name="Shen A.B."/>
            <person name="Li J.C."/>
            <person name="Su T.L."/>
            <person name="Shao C.P."/>
            <person name="Lee C.T."/>
            <person name="Hor L.I."/>
            <person name="Tsai S.F."/>
        </authorList>
    </citation>
    <scope>NUCLEOTIDE SEQUENCE [LARGE SCALE GENOMIC DNA]</scope>
    <source>
        <strain evidence="2 3">YJ016</strain>
    </source>
</reference>
<dbReference type="InterPro" id="IPR025202">
    <property type="entry name" value="PLD-like_dom"/>
</dbReference>
<gene>
    <name evidence="2" type="ordered locus">VV1159</name>
</gene>
<evidence type="ECO:0000313" key="3">
    <source>
        <dbReference type="Proteomes" id="UP000002675"/>
    </source>
</evidence>
<dbReference type="STRING" id="672.VV93_v1c10810"/>
<dbReference type="Pfam" id="PF13091">
    <property type="entry name" value="PLDc_2"/>
    <property type="match status" value="2"/>
</dbReference>
<dbReference type="CDD" id="cd09113">
    <property type="entry name" value="PLDc_ymdC_like_2"/>
    <property type="match status" value="1"/>
</dbReference>
<dbReference type="AlphaFoldDB" id="Q7MMB3"/>
<dbReference type="GO" id="GO:0030572">
    <property type="term" value="F:phosphatidyltransferase activity"/>
    <property type="evidence" value="ECO:0007669"/>
    <property type="project" value="UniProtKB-ARBA"/>
</dbReference>
<organism evidence="2 3">
    <name type="scientific">Vibrio vulnificus (strain YJ016)</name>
    <dbReference type="NCBI Taxonomy" id="196600"/>
    <lineage>
        <taxon>Bacteria</taxon>
        <taxon>Pseudomonadati</taxon>
        <taxon>Pseudomonadota</taxon>
        <taxon>Gammaproteobacteria</taxon>
        <taxon>Vibrionales</taxon>
        <taxon>Vibrionaceae</taxon>
        <taxon>Vibrio</taxon>
    </lineage>
</organism>
<accession>Q7MMB3</accession>
<dbReference type="CDD" id="cd09111">
    <property type="entry name" value="PLDc_ymdC_like_1"/>
    <property type="match status" value="1"/>
</dbReference>
<evidence type="ECO:0000313" key="2">
    <source>
        <dbReference type="EMBL" id="BAC93923.1"/>
    </source>
</evidence>
<dbReference type="eggNOG" id="COG1502">
    <property type="taxonomic scope" value="Bacteria"/>
</dbReference>
<feature type="domain" description="PLD phosphodiesterase" evidence="1">
    <location>
        <begin position="448"/>
        <end position="475"/>
    </location>
</feature>
<dbReference type="PATRIC" id="fig|196600.6.peg.1154"/>
<dbReference type="PROSITE" id="PS50035">
    <property type="entry name" value="PLD"/>
    <property type="match status" value="2"/>
</dbReference>
<dbReference type="PANTHER" id="PTHR21248:SF12">
    <property type="entry name" value="CARDIOLIPIN SYNTHASE C"/>
    <property type="match status" value="1"/>
</dbReference>
<proteinExistence type="predicted"/>
<dbReference type="Proteomes" id="UP000002675">
    <property type="component" value="Chromosome I"/>
</dbReference>
<evidence type="ECO:0000259" key="1">
    <source>
        <dbReference type="PROSITE" id="PS50035"/>
    </source>
</evidence>